<dbReference type="EMBL" id="WTPX01000001">
    <property type="protein sequence ID" value="NNJ23977.1"/>
    <property type="molecule type" value="Genomic_DNA"/>
</dbReference>
<keyword evidence="7" id="KW-0067">ATP-binding</keyword>
<gene>
    <name evidence="15" type="primary">uvrA_1</name>
    <name evidence="15" type="ORF">LzC2_00240</name>
</gene>
<dbReference type="Pfam" id="PF17760">
    <property type="entry name" value="UvrA_inter"/>
    <property type="match status" value="1"/>
</dbReference>
<dbReference type="InterPro" id="IPR041102">
    <property type="entry name" value="UvrA_inter"/>
</dbReference>
<evidence type="ECO:0000256" key="3">
    <source>
        <dbReference type="ARBA" id="ARBA00022737"/>
    </source>
</evidence>
<feature type="domain" description="ABC transporter" evidence="14">
    <location>
        <begin position="1"/>
        <end position="498"/>
    </location>
</feature>
<evidence type="ECO:0000256" key="6">
    <source>
        <dbReference type="ARBA" id="ARBA00022769"/>
    </source>
</evidence>
<evidence type="ECO:0000259" key="14">
    <source>
        <dbReference type="PROSITE" id="PS50893"/>
    </source>
</evidence>
<evidence type="ECO:0000256" key="13">
    <source>
        <dbReference type="ARBA" id="ARBA00042156"/>
    </source>
</evidence>
<dbReference type="Proteomes" id="UP000609651">
    <property type="component" value="Unassembled WGS sequence"/>
</dbReference>
<comment type="subcellular location">
    <subcellularLocation>
        <location evidence="1">Cytoplasm</location>
    </subcellularLocation>
</comment>
<dbReference type="PROSITE" id="PS50893">
    <property type="entry name" value="ABC_TRANSPORTER_2"/>
    <property type="match status" value="2"/>
</dbReference>
<feature type="domain" description="ABC transporter" evidence="14">
    <location>
        <begin position="517"/>
        <end position="847"/>
    </location>
</feature>
<keyword evidence="6" id="KW-0228">DNA excision</keyword>
<dbReference type="Gene3D" id="3.40.50.300">
    <property type="entry name" value="P-loop containing nucleotide triphosphate hydrolases"/>
    <property type="match status" value="3"/>
</dbReference>
<keyword evidence="5" id="KW-0227">DNA damage</keyword>
<keyword evidence="4" id="KW-0547">Nucleotide-binding</keyword>
<evidence type="ECO:0000256" key="8">
    <source>
        <dbReference type="ARBA" id="ARBA00022881"/>
    </source>
</evidence>
<evidence type="ECO:0000256" key="10">
    <source>
        <dbReference type="ARBA" id="ARBA00023204"/>
    </source>
</evidence>
<evidence type="ECO:0000256" key="5">
    <source>
        <dbReference type="ARBA" id="ARBA00022763"/>
    </source>
</evidence>
<dbReference type="PANTHER" id="PTHR43152:SF3">
    <property type="entry name" value="UVRABC SYSTEM PROTEIN A"/>
    <property type="match status" value="1"/>
</dbReference>
<keyword evidence="2" id="KW-0963">Cytoplasm</keyword>
<evidence type="ECO:0000256" key="12">
    <source>
        <dbReference type="ARBA" id="ARBA00039316"/>
    </source>
</evidence>
<proteinExistence type="inferred from homology"/>
<evidence type="ECO:0000313" key="16">
    <source>
        <dbReference type="Proteomes" id="UP000609651"/>
    </source>
</evidence>
<evidence type="ECO:0000256" key="4">
    <source>
        <dbReference type="ARBA" id="ARBA00022741"/>
    </source>
</evidence>
<organism evidence="15 16">
    <name type="scientific">Alienimonas chondri</name>
    <dbReference type="NCBI Taxonomy" id="2681879"/>
    <lineage>
        <taxon>Bacteria</taxon>
        <taxon>Pseudomonadati</taxon>
        <taxon>Planctomycetota</taxon>
        <taxon>Planctomycetia</taxon>
        <taxon>Planctomycetales</taxon>
        <taxon>Planctomycetaceae</taxon>
        <taxon>Alienimonas</taxon>
    </lineage>
</organism>
<keyword evidence="16" id="KW-1185">Reference proteome</keyword>
<dbReference type="InterPro" id="IPR027417">
    <property type="entry name" value="P-loop_NTPase"/>
</dbReference>
<dbReference type="Gene3D" id="3.30.190.20">
    <property type="match status" value="1"/>
</dbReference>
<dbReference type="PANTHER" id="PTHR43152">
    <property type="entry name" value="UVRABC SYSTEM PROTEIN A"/>
    <property type="match status" value="1"/>
</dbReference>
<dbReference type="InterPro" id="IPR003593">
    <property type="entry name" value="AAA+_ATPase"/>
</dbReference>
<keyword evidence="8" id="KW-0267">Excision nuclease</keyword>
<dbReference type="InterPro" id="IPR003959">
    <property type="entry name" value="ATPase_AAA_core"/>
</dbReference>
<keyword evidence="3" id="KW-0677">Repeat</keyword>
<dbReference type="Gene3D" id="1.20.1580.10">
    <property type="entry name" value="ABC transporter ATPase like domain"/>
    <property type="match status" value="3"/>
</dbReference>
<reference evidence="15 16" key="1">
    <citation type="journal article" date="2020" name="Syst. Appl. Microbiol.">
        <title>Alienimonas chondri sp. nov., a novel planctomycete isolated from the biofilm of the red alga Chondrus crispus.</title>
        <authorList>
            <person name="Vitorino I."/>
            <person name="Albuquerque L."/>
            <person name="Wiegand S."/>
            <person name="Kallscheuer N."/>
            <person name="da Costa M.S."/>
            <person name="Lobo-da-Cunha A."/>
            <person name="Jogler C."/>
            <person name="Lage O.M."/>
        </authorList>
    </citation>
    <scope>NUCLEOTIDE SEQUENCE [LARGE SCALE GENOMIC DNA]</scope>
    <source>
        <strain evidence="15 16">LzC2</strain>
    </source>
</reference>
<dbReference type="Pfam" id="PF13304">
    <property type="entry name" value="AAA_21"/>
    <property type="match status" value="1"/>
</dbReference>
<dbReference type="InterPro" id="IPR003439">
    <property type="entry name" value="ABC_transporter-like_ATP-bd"/>
</dbReference>
<keyword evidence="9" id="KW-0238">DNA-binding</keyword>
<comment type="caution">
    <text evidence="15">The sequence shown here is derived from an EMBL/GenBank/DDBJ whole genome shotgun (WGS) entry which is preliminary data.</text>
</comment>
<evidence type="ECO:0000256" key="9">
    <source>
        <dbReference type="ARBA" id="ARBA00023125"/>
    </source>
</evidence>
<dbReference type="InterPro" id="IPR017871">
    <property type="entry name" value="ABC_transporter-like_CS"/>
</dbReference>
<comment type="similarity">
    <text evidence="11">Belongs to the ABC transporter superfamily. UvrA family.</text>
</comment>
<dbReference type="SUPFAM" id="SSF52540">
    <property type="entry name" value="P-loop containing nucleoside triphosphate hydrolases"/>
    <property type="match status" value="2"/>
</dbReference>
<sequence>MHERPPIRVVGARVHNLRNVSVEFPAGELTVLSGVSGSGKSSLAFDTVHAEGQRRFLATASPKARAAVAKLDRPEVDAVENLPPVIAIGQSDPTAGPRTTLATLVGLHDLFRLLWAGAGVPHDPETGDPLVRHTVRQVVDRIFALPERTKLMVLAPAGEAVGAEDDRVIYEQALKEGFVRCDVGGESFETAELAAGEATPSGAVGVVIDRAIVKPGAEDRVRESVDLAASRSGGAVSLRFTDADAPGGWQTEDYRTRLIDPATGGERRPLTPQSFSFHSPRGACPACGGTGLADPDAQASRLGLPAPCPACDGQRLNPESLATRLDGLTIGGAARLSVDAAAERFAALEARATDGKAELSAGGDEVVARLLPEVSRLFTGLRKVGLGYLTLDRRAGTLSGGEYRRSRLAGALGERTSGGCFVLDEPTVGLHPADADRLWEALVELRDAGNTVLLVEHDPDLIRRADRLIDLGPGAGAEGGTICDTGTPAEVFARGDSPTALAVAGESGTPARNTLTPPRESLTLADARLHSLQGVTLRVPHGRLTAVTGVSGSGKSSLVAGLLVPAVRAALSPSAHPPPASFYGSLLGLEPIGRLAEVDQSRLGGSARSCPATASGVWTEIRKLLARTRDARRLGFTASRFSPANRAGRCPECRGRGFRTLKMDFLPSSTTVCGACRGARFNPQTLAVRWKGRTAGDLLAMRAGEAAETFAEVTPIARVLETFVEVGLGYLPLGQPASTLSGGEAQRVRLAAALADPGATPTLFVLDEPTAGLHPLDVARLTELLLRLVERGHTALCVEHDPDLIARCDHIVELGPGAGPAGGRLIAEGTPREIAERETPTGAALAARFARTDR</sequence>
<protein>
    <recommendedName>
        <fullName evidence="12">UvrABC system protein A</fullName>
    </recommendedName>
    <alternativeName>
        <fullName evidence="13">Excinuclease ABC subunit A</fullName>
    </alternativeName>
</protein>
<evidence type="ECO:0000256" key="11">
    <source>
        <dbReference type="ARBA" id="ARBA00038000"/>
    </source>
</evidence>
<evidence type="ECO:0000313" key="15">
    <source>
        <dbReference type="EMBL" id="NNJ23977.1"/>
    </source>
</evidence>
<dbReference type="SMART" id="SM00382">
    <property type="entry name" value="AAA"/>
    <property type="match status" value="2"/>
</dbReference>
<dbReference type="PROSITE" id="PS00211">
    <property type="entry name" value="ABC_TRANSPORTER_1"/>
    <property type="match status" value="1"/>
</dbReference>
<name>A0ABX1V7Q0_9PLAN</name>
<evidence type="ECO:0000256" key="2">
    <source>
        <dbReference type="ARBA" id="ARBA00022490"/>
    </source>
</evidence>
<evidence type="ECO:0000256" key="7">
    <source>
        <dbReference type="ARBA" id="ARBA00022840"/>
    </source>
</evidence>
<accession>A0ABX1V7Q0</accession>
<keyword evidence="10" id="KW-0234">DNA repair</keyword>
<evidence type="ECO:0000256" key="1">
    <source>
        <dbReference type="ARBA" id="ARBA00004496"/>
    </source>
</evidence>